<keyword evidence="1" id="KW-1133">Transmembrane helix</keyword>
<sequence>MLYVGLVSNLKLVLFELLICFISLLWLLRIEIGIIISFPKPTGHY</sequence>
<dbReference type="AlphaFoldDB" id="A0A0A9C4S8"/>
<evidence type="ECO:0000256" key="1">
    <source>
        <dbReference type="SAM" id="Phobius"/>
    </source>
</evidence>
<feature type="transmembrane region" description="Helical" evidence="1">
    <location>
        <begin position="12"/>
        <end position="30"/>
    </location>
</feature>
<protein>
    <submittedName>
        <fullName evidence="2">Uncharacterized protein</fullName>
    </submittedName>
</protein>
<reference evidence="2" key="2">
    <citation type="journal article" date="2015" name="Data Brief">
        <title>Shoot transcriptome of the giant reed, Arundo donax.</title>
        <authorList>
            <person name="Barrero R.A."/>
            <person name="Guerrero F.D."/>
            <person name="Moolhuijzen P."/>
            <person name="Goolsby J.A."/>
            <person name="Tidwell J."/>
            <person name="Bellgard S.E."/>
            <person name="Bellgard M.I."/>
        </authorList>
    </citation>
    <scope>NUCLEOTIDE SEQUENCE</scope>
    <source>
        <tissue evidence="2">Shoot tissue taken approximately 20 cm above the soil surface</tissue>
    </source>
</reference>
<evidence type="ECO:0000313" key="2">
    <source>
        <dbReference type="EMBL" id="JAD68405.1"/>
    </source>
</evidence>
<name>A0A0A9C4S8_ARUDO</name>
<accession>A0A0A9C4S8</accession>
<organism evidence="2">
    <name type="scientific">Arundo donax</name>
    <name type="common">Giant reed</name>
    <name type="synonym">Donax arundinaceus</name>
    <dbReference type="NCBI Taxonomy" id="35708"/>
    <lineage>
        <taxon>Eukaryota</taxon>
        <taxon>Viridiplantae</taxon>
        <taxon>Streptophyta</taxon>
        <taxon>Embryophyta</taxon>
        <taxon>Tracheophyta</taxon>
        <taxon>Spermatophyta</taxon>
        <taxon>Magnoliopsida</taxon>
        <taxon>Liliopsida</taxon>
        <taxon>Poales</taxon>
        <taxon>Poaceae</taxon>
        <taxon>PACMAD clade</taxon>
        <taxon>Arundinoideae</taxon>
        <taxon>Arundineae</taxon>
        <taxon>Arundo</taxon>
    </lineage>
</organism>
<keyword evidence="1" id="KW-0472">Membrane</keyword>
<proteinExistence type="predicted"/>
<dbReference type="EMBL" id="GBRH01229490">
    <property type="protein sequence ID" value="JAD68405.1"/>
    <property type="molecule type" value="Transcribed_RNA"/>
</dbReference>
<reference evidence="2" key="1">
    <citation type="submission" date="2014-09" db="EMBL/GenBank/DDBJ databases">
        <authorList>
            <person name="Magalhaes I.L.F."/>
            <person name="Oliveira U."/>
            <person name="Santos F.R."/>
            <person name="Vidigal T.H.D.A."/>
            <person name="Brescovit A.D."/>
            <person name="Santos A.J."/>
        </authorList>
    </citation>
    <scope>NUCLEOTIDE SEQUENCE</scope>
    <source>
        <tissue evidence="2">Shoot tissue taken approximately 20 cm above the soil surface</tissue>
    </source>
</reference>
<keyword evidence="1" id="KW-0812">Transmembrane</keyword>